<evidence type="ECO:0000256" key="4">
    <source>
        <dbReference type="ARBA" id="ARBA00022832"/>
    </source>
</evidence>
<dbReference type="EC" id="1.3.1.9" evidence="8"/>
<name>A0A2I1KVH1_9ACTO</name>
<evidence type="ECO:0000256" key="10">
    <source>
        <dbReference type="PIRSR" id="PIRSR000094-3"/>
    </source>
</evidence>
<dbReference type="SUPFAM" id="SSF51735">
    <property type="entry name" value="NAD(P)-binding Rossmann-fold domains"/>
    <property type="match status" value="1"/>
</dbReference>
<dbReference type="GeneID" id="81707655"/>
<dbReference type="Proteomes" id="UP000234778">
    <property type="component" value="Unassembled WGS sequence"/>
</dbReference>
<feature type="binding site" evidence="10">
    <location>
        <position position="14"/>
    </location>
    <ligand>
        <name>NAD(+)</name>
        <dbReference type="ChEBI" id="CHEBI:57540"/>
    </ligand>
</feature>
<evidence type="ECO:0000256" key="9">
    <source>
        <dbReference type="PIRSR" id="PIRSR000094-2"/>
    </source>
</evidence>
<evidence type="ECO:0000256" key="2">
    <source>
        <dbReference type="ARBA" id="ARBA00009233"/>
    </source>
</evidence>
<keyword evidence="3 8" id="KW-0444">Lipid biosynthesis</keyword>
<evidence type="ECO:0000313" key="11">
    <source>
        <dbReference type="EMBL" id="PKY99619.1"/>
    </source>
</evidence>
<keyword evidence="5 8" id="KW-0560">Oxidoreductase</keyword>
<sequence>MTGLLDGRTVLVTGVLRPSSIATAVAREAGAQGARLVLSSPPRALRVTERVAAGAGLGEVPVLALDLTDAEALSGLEAQLRGLGVDTLDGVVHSVAQAAPGLLGDHLSPSDSAAPGAGEGQAGASAAGLASWQSDLERALTVSVTSLPALVGALSPLLVPGSAVLALTFESGRVVPGYGWMGPLKAALEASVRGLAVEQGPRGVRVNALSAGPLRTTAGGAIPGFDQLAQAWESRAPLGWDAGDPSPVARTAVALLSSWLPATTGEVLHADGGASLV</sequence>
<comment type="catalytic activity">
    <reaction evidence="8">
        <text>a 2,3-saturated acyl-[ACP] + NAD(+) = a (2E)-enoyl-[ACP] + NADH + H(+)</text>
        <dbReference type="Rhea" id="RHEA:10240"/>
        <dbReference type="Rhea" id="RHEA-COMP:9925"/>
        <dbReference type="Rhea" id="RHEA-COMP:9926"/>
        <dbReference type="ChEBI" id="CHEBI:15378"/>
        <dbReference type="ChEBI" id="CHEBI:57540"/>
        <dbReference type="ChEBI" id="CHEBI:57945"/>
        <dbReference type="ChEBI" id="CHEBI:78784"/>
        <dbReference type="ChEBI" id="CHEBI:78785"/>
        <dbReference type="EC" id="1.3.1.9"/>
    </reaction>
</comment>
<dbReference type="InterPro" id="IPR014358">
    <property type="entry name" value="Enoyl-ACP_Rdtase_NADH"/>
</dbReference>
<accession>A0A2I1KVH1</accession>
<keyword evidence="7 8" id="KW-0275">Fatty acid biosynthesis</keyword>
<evidence type="ECO:0000256" key="8">
    <source>
        <dbReference type="PIRNR" id="PIRNR000094"/>
    </source>
</evidence>
<comment type="pathway">
    <text evidence="1">Lipid metabolism.</text>
</comment>
<comment type="similarity">
    <text evidence="2 8">Belongs to the short-chain dehydrogenases/reductases (SDR) family. FabI subfamily.</text>
</comment>
<dbReference type="Gene3D" id="3.40.50.720">
    <property type="entry name" value="NAD(P)-binding Rossmann-like Domain"/>
    <property type="match status" value="1"/>
</dbReference>
<keyword evidence="8 10" id="KW-0520">NAD</keyword>
<protein>
    <recommendedName>
        <fullName evidence="8">Enoyl-[acyl-carrier-protein] reductase [NADH]</fullName>
        <ecNumber evidence="8">1.3.1.9</ecNumber>
    </recommendedName>
</protein>
<dbReference type="Pfam" id="PF13561">
    <property type="entry name" value="adh_short_C2"/>
    <property type="match status" value="2"/>
</dbReference>
<dbReference type="PIRSF" id="PIRSF000094">
    <property type="entry name" value="Enoyl-ACP_rdct"/>
    <property type="match status" value="1"/>
</dbReference>
<dbReference type="InterPro" id="IPR002347">
    <property type="entry name" value="SDR_fam"/>
</dbReference>
<reference evidence="11 12" key="1">
    <citation type="submission" date="2017-12" db="EMBL/GenBank/DDBJ databases">
        <title>Phylogenetic diversity of female urinary microbiome.</title>
        <authorList>
            <person name="Thomas-White K."/>
            <person name="Wolfe A.J."/>
        </authorList>
    </citation>
    <scope>NUCLEOTIDE SEQUENCE [LARGE SCALE GENOMIC DNA]</scope>
    <source>
        <strain evidence="11 12">UMB0319</strain>
    </source>
</reference>
<evidence type="ECO:0000256" key="5">
    <source>
        <dbReference type="ARBA" id="ARBA00023002"/>
    </source>
</evidence>
<evidence type="ECO:0000256" key="1">
    <source>
        <dbReference type="ARBA" id="ARBA00005189"/>
    </source>
</evidence>
<dbReference type="PANTHER" id="PTHR43159:SF2">
    <property type="entry name" value="ENOYL-[ACYL-CARRIER-PROTEIN] REDUCTASE [NADH], CHLOROPLASTIC"/>
    <property type="match status" value="1"/>
</dbReference>
<dbReference type="UniPathway" id="UPA00915"/>
<dbReference type="GO" id="GO:0004318">
    <property type="term" value="F:enoyl-[acyl-carrier-protein] reductase (NADH) activity"/>
    <property type="evidence" value="ECO:0007669"/>
    <property type="project" value="UniProtKB-EC"/>
</dbReference>
<evidence type="ECO:0000256" key="3">
    <source>
        <dbReference type="ARBA" id="ARBA00022516"/>
    </source>
</evidence>
<evidence type="ECO:0000313" key="12">
    <source>
        <dbReference type="Proteomes" id="UP000234778"/>
    </source>
</evidence>
<dbReference type="GO" id="GO:0006633">
    <property type="term" value="P:fatty acid biosynthetic process"/>
    <property type="evidence" value="ECO:0007669"/>
    <property type="project" value="UniProtKB-KW"/>
</dbReference>
<dbReference type="RefSeq" id="WP_006549577.1">
    <property type="nucleotide sequence ID" value="NZ_CP136961.1"/>
</dbReference>
<organism evidence="11 12">
    <name type="scientific">Actinomyces urogenitalis</name>
    <dbReference type="NCBI Taxonomy" id="103621"/>
    <lineage>
        <taxon>Bacteria</taxon>
        <taxon>Bacillati</taxon>
        <taxon>Actinomycetota</taxon>
        <taxon>Actinomycetes</taxon>
        <taxon>Actinomycetales</taxon>
        <taxon>Actinomycetaceae</taxon>
        <taxon>Actinomyces</taxon>
    </lineage>
</organism>
<proteinExistence type="inferred from homology"/>
<feature type="binding site" evidence="9">
    <location>
        <position position="98"/>
    </location>
    <ligand>
        <name>substrate</name>
    </ligand>
</feature>
<feature type="binding site" evidence="10">
    <location>
        <position position="95"/>
    </location>
    <ligand>
        <name>NAD(+)</name>
        <dbReference type="ChEBI" id="CHEBI:57540"/>
    </ligand>
</feature>
<feature type="binding site" evidence="10">
    <location>
        <position position="185"/>
    </location>
    <ligand>
        <name>NAD(+)</name>
        <dbReference type="ChEBI" id="CHEBI:57540"/>
    </ligand>
</feature>
<evidence type="ECO:0000256" key="7">
    <source>
        <dbReference type="ARBA" id="ARBA00023160"/>
    </source>
</evidence>
<dbReference type="PANTHER" id="PTHR43159">
    <property type="entry name" value="ENOYL-[ACYL-CARRIER-PROTEIN] REDUCTASE"/>
    <property type="match status" value="1"/>
</dbReference>
<comment type="caution">
    <text evidence="11">The sequence shown here is derived from an EMBL/GenBank/DDBJ whole genome shotgun (WGS) entry which is preliminary data.</text>
</comment>
<keyword evidence="4" id="KW-0276">Fatty acid metabolism</keyword>
<keyword evidence="6" id="KW-0443">Lipid metabolism</keyword>
<evidence type="ECO:0000256" key="6">
    <source>
        <dbReference type="ARBA" id="ARBA00023098"/>
    </source>
</evidence>
<dbReference type="EMBL" id="PKHA01000001">
    <property type="protein sequence ID" value="PKY99619.1"/>
    <property type="molecule type" value="Genomic_DNA"/>
</dbReference>
<gene>
    <name evidence="11" type="ORF">CYJ26_01660</name>
</gene>
<dbReference type="AlphaFoldDB" id="A0A2I1KVH1"/>
<feature type="binding site" evidence="10">
    <location>
        <begin position="20"/>
        <end position="21"/>
    </location>
    <ligand>
        <name>NAD(+)</name>
        <dbReference type="ChEBI" id="CHEBI:57540"/>
    </ligand>
</feature>
<dbReference type="InterPro" id="IPR036291">
    <property type="entry name" value="NAD(P)-bd_dom_sf"/>
</dbReference>